<dbReference type="AlphaFoldDB" id="X1INR2"/>
<dbReference type="Pfam" id="PF01177">
    <property type="entry name" value="Asp_Glu_race"/>
    <property type="match status" value="1"/>
</dbReference>
<name>X1INR2_9ZZZZ</name>
<dbReference type="GO" id="GO:0047661">
    <property type="term" value="F:amino-acid racemase activity"/>
    <property type="evidence" value="ECO:0007669"/>
    <property type="project" value="InterPro"/>
</dbReference>
<comment type="caution">
    <text evidence="1">The sequence shown here is derived from an EMBL/GenBank/DDBJ whole genome shotgun (WGS) entry which is preliminary data.</text>
</comment>
<sequence length="225" mass="24588">MKNLSDKTLGIIHAALITSKAVQPFIDKLLPEVTVVQHVDDTVQNSNFANEPGAIPKENYFKFASYAYNLEIEGVDLIMLACSTFNKAVELATPMINVPMLQIDQPIMDLAVTQGSRIGLLVTVPTTVPACKNLLRKAASDTGKDIEVMTVLCSEAFEEIKTGNVDKHNEILIQEVDQLSEKVDAIVLAQLSMSALEPMLKDAKVPVFNSGQTGFQKAREILESL</sequence>
<protein>
    <recommendedName>
        <fullName evidence="2">Asp/Glu/hydantoin racemase</fullName>
    </recommendedName>
</protein>
<evidence type="ECO:0008006" key="2">
    <source>
        <dbReference type="Google" id="ProtNLM"/>
    </source>
</evidence>
<dbReference type="Gene3D" id="3.40.50.1860">
    <property type="match status" value="2"/>
</dbReference>
<dbReference type="InterPro" id="IPR001920">
    <property type="entry name" value="Asp/Glu_race"/>
</dbReference>
<evidence type="ECO:0000313" key="1">
    <source>
        <dbReference type="EMBL" id="GAH59178.1"/>
    </source>
</evidence>
<dbReference type="EMBL" id="BARU01023959">
    <property type="protein sequence ID" value="GAH59178.1"/>
    <property type="molecule type" value="Genomic_DNA"/>
</dbReference>
<accession>X1INR2</accession>
<reference evidence="1" key="1">
    <citation type="journal article" date="2014" name="Front. Microbiol.">
        <title>High frequency of phylogenetically diverse reductive dehalogenase-homologous genes in deep subseafloor sedimentary metagenomes.</title>
        <authorList>
            <person name="Kawai M."/>
            <person name="Futagami T."/>
            <person name="Toyoda A."/>
            <person name="Takaki Y."/>
            <person name="Nishi S."/>
            <person name="Hori S."/>
            <person name="Arai W."/>
            <person name="Tsubouchi T."/>
            <person name="Morono Y."/>
            <person name="Uchiyama I."/>
            <person name="Ito T."/>
            <person name="Fujiyama A."/>
            <person name="Inagaki F."/>
            <person name="Takami H."/>
        </authorList>
    </citation>
    <scope>NUCLEOTIDE SEQUENCE</scope>
    <source>
        <strain evidence="1">Expedition CK06-06</strain>
    </source>
</reference>
<dbReference type="InterPro" id="IPR015942">
    <property type="entry name" value="Asp/Glu/hydantoin_racemase"/>
</dbReference>
<organism evidence="1">
    <name type="scientific">marine sediment metagenome</name>
    <dbReference type="NCBI Taxonomy" id="412755"/>
    <lineage>
        <taxon>unclassified sequences</taxon>
        <taxon>metagenomes</taxon>
        <taxon>ecological metagenomes</taxon>
    </lineage>
</organism>
<proteinExistence type="predicted"/>
<gene>
    <name evidence="1" type="ORF">S03H2_38821</name>
</gene>